<name>A0AAN7VER5_9COLE</name>
<gene>
    <name evidence="1" type="ORF">RI129_005414</name>
</gene>
<dbReference type="EMBL" id="JAVRBK010000003">
    <property type="protein sequence ID" value="KAK5646950.1"/>
    <property type="molecule type" value="Genomic_DNA"/>
</dbReference>
<evidence type="ECO:0008006" key="3">
    <source>
        <dbReference type="Google" id="ProtNLM"/>
    </source>
</evidence>
<organism evidence="1 2">
    <name type="scientific">Pyrocoelia pectoralis</name>
    <dbReference type="NCBI Taxonomy" id="417401"/>
    <lineage>
        <taxon>Eukaryota</taxon>
        <taxon>Metazoa</taxon>
        <taxon>Ecdysozoa</taxon>
        <taxon>Arthropoda</taxon>
        <taxon>Hexapoda</taxon>
        <taxon>Insecta</taxon>
        <taxon>Pterygota</taxon>
        <taxon>Neoptera</taxon>
        <taxon>Endopterygota</taxon>
        <taxon>Coleoptera</taxon>
        <taxon>Polyphaga</taxon>
        <taxon>Elateriformia</taxon>
        <taxon>Elateroidea</taxon>
        <taxon>Lampyridae</taxon>
        <taxon>Lampyrinae</taxon>
        <taxon>Pyrocoelia</taxon>
    </lineage>
</organism>
<dbReference type="AlphaFoldDB" id="A0AAN7VER5"/>
<proteinExistence type="predicted"/>
<accession>A0AAN7VER5</accession>
<dbReference type="Gene3D" id="3.40.630.30">
    <property type="match status" value="1"/>
</dbReference>
<sequence>MENGNSKWRRPNSVPYPSIWKRFNGRKEINGVIPKFWIQDIPEDQFEVAIDFMMGGFPYDEPLNKYSKLEGDSESMDTLRSFLREMLEDRLGLVCYAENPDPNGKPIVAGINVTHIKMKHEKTMEIKGKTLSKIIKALDLVINMKDVFDMFNVNACLSAMGLYVAKEFRGQGLGLEIIKARENLCKAVGLDVIVTTFTATPSQIIAERAGYKVLSEILYSDLERTNPTYSFPGIEEHTKALKFMYKII</sequence>
<keyword evidence="2" id="KW-1185">Reference proteome</keyword>
<dbReference type="SUPFAM" id="SSF55729">
    <property type="entry name" value="Acyl-CoA N-acyltransferases (Nat)"/>
    <property type="match status" value="1"/>
</dbReference>
<dbReference type="PANTHER" id="PTHR20905">
    <property type="entry name" value="N-ACETYLTRANSFERASE-RELATED"/>
    <property type="match status" value="1"/>
</dbReference>
<dbReference type="GO" id="GO:0008080">
    <property type="term" value="F:N-acetyltransferase activity"/>
    <property type="evidence" value="ECO:0007669"/>
    <property type="project" value="TreeGrafter"/>
</dbReference>
<dbReference type="CDD" id="cd04301">
    <property type="entry name" value="NAT_SF"/>
    <property type="match status" value="1"/>
</dbReference>
<dbReference type="Proteomes" id="UP001329430">
    <property type="component" value="Chromosome 3"/>
</dbReference>
<dbReference type="InterPro" id="IPR016181">
    <property type="entry name" value="Acyl_CoA_acyltransferase"/>
</dbReference>
<evidence type="ECO:0000313" key="1">
    <source>
        <dbReference type="EMBL" id="KAK5646950.1"/>
    </source>
</evidence>
<evidence type="ECO:0000313" key="2">
    <source>
        <dbReference type="Proteomes" id="UP001329430"/>
    </source>
</evidence>
<comment type="caution">
    <text evidence="1">The sequence shown here is derived from an EMBL/GenBank/DDBJ whole genome shotgun (WGS) entry which is preliminary data.</text>
</comment>
<protein>
    <recommendedName>
        <fullName evidence="3">N-acetyltransferase domain-containing protein</fullName>
    </recommendedName>
</protein>
<dbReference type="PANTHER" id="PTHR20905:SF32">
    <property type="entry name" value="ARYLALKYLAMINE N-ACETYLTRANSFERASE-LIKE 7, ISOFORM A"/>
    <property type="match status" value="1"/>
</dbReference>
<reference evidence="1 2" key="1">
    <citation type="journal article" date="2024" name="Insects">
        <title>An Improved Chromosome-Level Genome Assembly of the Firefly Pyrocoelia pectoralis.</title>
        <authorList>
            <person name="Fu X."/>
            <person name="Meyer-Rochow V.B."/>
            <person name="Ballantyne L."/>
            <person name="Zhu X."/>
        </authorList>
    </citation>
    <scope>NUCLEOTIDE SEQUENCE [LARGE SCALE GENOMIC DNA]</scope>
    <source>
        <strain evidence="1">XCY_ONT2</strain>
    </source>
</reference>